<name>W4LZ82_ENTF1</name>
<dbReference type="EMBL" id="AZHW01000115">
    <property type="protein sequence ID" value="ETX02687.1"/>
    <property type="molecule type" value="Genomic_DNA"/>
</dbReference>
<reference evidence="1 2" key="1">
    <citation type="journal article" date="2014" name="Nature">
        <title>An environmental bacterial taxon with a large and distinct metabolic repertoire.</title>
        <authorList>
            <person name="Wilson M.C."/>
            <person name="Mori T."/>
            <person name="Ruckert C."/>
            <person name="Uria A.R."/>
            <person name="Helf M.J."/>
            <person name="Takada K."/>
            <person name="Gernert C."/>
            <person name="Steffens U.A."/>
            <person name="Heycke N."/>
            <person name="Schmitt S."/>
            <person name="Rinke C."/>
            <person name="Helfrich E.J."/>
            <person name="Brachmann A.O."/>
            <person name="Gurgui C."/>
            <person name="Wakimoto T."/>
            <person name="Kracht M."/>
            <person name="Crusemann M."/>
            <person name="Hentschel U."/>
            <person name="Abe I."/>
            <person name="Matsunaga S."/>
            <person name="Kalinowski J."/>
            <person name="Takeyama H."/>
            <person name="Piel J."/>
        </authorList>
    </citation>
    <scope>NUCLEOTIDE SEQUENCE [LARGE SCALE GENOMIC DNA]</scope>
    <source>
        <strain evidence="2">TSY1</strain>
    </source>
</reference>
<evidence type="ECO:0000313" key="1">
    <source>
        <dbReference type="EMBL" id="ETX02687.1"/>
    </source>
</evidence>
<gene>
    <name evidence="1" type="ORF">ETSY1_02660</name>
</gene>
<accession>W4LZ82</accession>
<proteinExistence type="predicted"/>
<keyword evidence="2" id="KW-1185">Reference proteome</keyword>
<protein>
    <submittedName>
        <fullName evidence="1">Uncharacterized protein</fullName>
    </submittedName>
</protein>
<dbReference type="AlphaFoldDB" id="W4LZ82"/>
<dbReference type="HOGENOM" id="CLU_3248781_0_0_7"/>
<evidence type="ECO:0000313" key="2">
    <source>
        <dbReference type="Proteomes" id="UP000019141"/>
    </source>
</evidence>
<sequence length="42" mass="4704">MVTMAITNKATWVILALVMSYHEARIDPGYQGAVIKPNRSQK</sequence>
<organism evidence="1 2">
    <name type="scientific">Entotheonella factor</name>
    <dbReference type="NCBI Taxonomy" id="1429438"/>
    <lineage>
        <taxon>Bacteria</taxon>
        <taxon>Pseudomonadati</taxon>
        <taxon>Nitrospinota/Tectimicrobiota group</taxon>
        <taxon>Candidatus Tectimicrobiota</taxon>
        <taxon>Candidatus Entotheonellia</taxon>
        <taxon>Candidatus Entotheonellales</taxon>
        <taxon>Candidatus Entotheonellaceae</taxon>
        <taxon>Candidatus Entotheonella</taxon>
    </lineage>
</organism>
<comment type="caution">
    <text evidence="1">The sequence shown here is derived from an EMBL/GenBank/DDBJ whole genome shotgun (WGS) entry which is preliminary data.</text>
</comment>
<dbReference type="Proteomes" id="UP000019141">
    <property type="component" value="Unassembled WGS sequence"/>
</dbReference>